<name>A0A0A6NY22_9GAMM</name>
<feature type="non-terminal residue" evidence="1">
    <location>
        <position position="1"/>
    </location>
</feature>
<dbReference type="EMBL" id="LUTY01002211">
    <property type="protein sequence ID" value="OAD20653.1"/>
    <property type="molecule type" value="Genomic_DNA"/>
</dbReference>
<organism evidence="1 2">
    <name type="scientific">Candidatus Thiomargarita nelsonii</name>
    <dbReference type="NCBI Taxonomy" id="1003181"/>
    <lineage>
        <taxon>Bacteria</taxon>
        <taxon>Pseudomonadati</taxon>
        <taxon>Pseudomonadota</taxon>
        <taxon>Gammaproteobacteria</taxon>
        <taxon>Thiotrichales</taxon>
        <taxon>Thiotrichaceae</taxon>
        <taxon>Thiomargarita</taxon>
    </lineage>
</organism>
<dbReference type="AlphaFoldDB" id="A0A0A6NY22"/>
<proteinExistence type="predicted"/>
<gene>
    <name evidence="1" type="ORF">THIOM_003626</name>
</gene>
<keyword evidence="2" id="KW-1185">Reference proteome</keyword>
<comment type="caution">
    <text evidence="1">The sequence shown here is derived from an EMBL/GenBank/DDBJ whole genome shotgun (WGS) entry which is preliminary data.</text>
</comment>
<accession>A0A0A6NY22</accession>
<evidence type="ECO:0000313" key="2">
    <source>
        <dbReference type="Proteomes" id="UP000076962"/>
    </source>
</evidence>
<reference evidence="1 2" key="1">
    <citation type="submission" date="2016-05" db="EMBL/GenBank/DDBJ databases">
        <title>Single-cell genome of chain-forming Candidatus Thiomargarita nelsonii and comparison to other large sulfur-oxidizing bacteria.</title>
        <authorList>
            <person name="Winkel M."/>
            <person name="Salman V."/>
            <person name="Woyke T."/>
            <person name="Schulz-Vogt H."/>
            <person name="Richter M."/>
            <person name="Flood B."/>
            <person name="Bailey J."/>
            <person name="Amann R."/>
            <person name="Mussmann M."/>
        </authorList>
    </citation>
    <scope>NUCLEOTIDE SEQUENCE [LARGE SCALE GENOMIC DNA]</scope>
    <source>
        <strain evidence="1 2">THI036</strain>
    </source>
</reference>
<evidence type="ECO:0000313" key="1">
    <source>
        <dbReference type="EMBL" id="OAD20653.1"/>
    </source>
</evidence>
<sequence>HLIETRFQNLSELANLDKGQERQWLPEMAQPLKHQINCRCFGRDTELEQILRALTGKYSRNATRGSMPYRAASNPSYLR</sequence>
<protein>
    <submittedName>
        <fullName evidence="1">Uncharacterized protein</fullName>
    </submittedName>
</protein>
<dbReference type="Proteomes" id="UP000076962">
    <property type="component" value="Unassembled WGS sequence"/>
</dbReference>